<organism evidence="1 2">
    <name type="scientific">Gigaspora margarita</name>
    <dbReference type="NCBI Taxonomy" id="4874"/>
    <lineage>
        <taxon>Eukaryota</taxon>
        <taxon>Fungi</taxon>
        <taxon>Fungi incertae sedis</taxon>
        <taxon>Mucoromycota</taxon>
        <taxon>Glomeromycotina</taxon>
        <taxon>Glomeromycetes</taxon>
        <taxon>Diversisporales</taxon>
        <taxon>Gigasporaceae</taxon>
        <taxon>Gigaspora</taxon>
    </lineage>
</organism>
<comment type="caution">
    <text evidence="1">The sequence shown here is derived from an EMBL/GenBank/DDBJ whole genome shotgun (WGS) entry which is preliminary data.</text>
</comment>
<evidence type="ECO:0000313" key="2">
    <source>
        <dbReference type="Proteomes" id="UP000789901"/>
    </source>
</evidence>
<evidence type="ECO:0000313" key="1">
    <source>
        <dbReference type="EMBL" id="CAG8829022.1"/>
    </source>
</evidence>
<dbReference type="EMBL" id="CAJVQB010040977">
    <property type="protein sequence ID" value="CAG8829022.1"/>
    <property type="molecule type" value="Genomic_DNA"/>
</dbReference>
<name>A0ABN7WEG3_GIGMA</name>
<dbReference type="Proteomes" id="UP000789901">
    <property type="component" value="Unassembled WGS sequence"/>
</dbReference>
<keyword evidence="2" id="KW-1185">Reference proteome</keyword>
<feature type="non-terminal residue" evidence="1">
    <location>
        <position position="1"/>
    </location>
</feature>
<gene>
    <name evidence="1" type="ORF">GMARGA_LOCUS29875</name>
</gene>
<sequence length="122" mass="13940">TKQHQLAIVQALDKTQVSQEGYQQIAAVNSIIPHEGAISNECILLNKQIEANIRIIQVNLYHLEVEKDSTDAFEQRIIDKINKIGAQHSIKNLLNYIIPYLEQKNILKYTDLVVYLRISDNG</sequence>
<accession>A0ABN7WEG3</accession>
<reference evidence="1 2" key="1">
    <citation type="submission" date="2021-06" db="EMBL/GenBank/DDBJ databases">
        <authorList>
            <person name="Kallberg Y."/>
            <person name="Tangrot J."/>
            <person name="Rosling A."/>
        </authorList>
    </citation>
    <scope>NUCLEOTIDE SEQUENCE [LARGE SCALE GENOMIC DNA]</scope>
    <source>
        <strain evidence="1 2">120-4 pot B 10/14</strain>
    </source>
</reference>
<protein>
    <submittedName>
        <fullName evidence="1">5450_t:CDS:1</fullName>
    </submittedName>
</protein>
<proteinExistence type="predicted"/>